<keyword evidence="2" id="KW-0520">NAD</keyword>
<keyword evidence="6" id="KW-1185">Reference proteome</keyword>
<reference evidence="5" key="1">
    <citation type="submission" date="2022-09" db="EMBL/GenBank/DDBJ databases">
        <title>Diverse halophilic archaea isolated from saline environments.</title>
        <authorList>
            <person name="Cui H.-L."/>
        </authorList>
    </citation>
    <scope>NUCLEOTIDE SEQUENCE</scope>
    <source>
        <strain evidence="5">ZS-35-S2</strain>
    </source>
</reference>
<keyword evidence="1" id="KW-0808">Transferase</keyword>
<feature type="binding site" evidence="3">
    <location>
        <position position="129"/>
    </location>
    <ligand>
        <name>Zn(2+)</name>
        <dbReference type="ChEBI" id="CHEBI:29105"/>
    </ligand>
</feature>
<dbReference type="PROSITE" id="PS50305">
    <property type="entry name" value="SIRTUIN"/>
    <property type="match status" value="1"/>
</dbReference>
<evidence type="ECO:0000256" key="2">
    <source>
        <dbReference type="ARBA" id="ARBA00023027"/>
    </source>
</evidence>
<dbReference type="NCBIfam" id="NF001753">
    <property type="entry name" value="PRK00481.1-3"/>
    <property type="match status" value="1"/>
</dbReference>
<evidence type="ECO:0000256" key="3">
    <source>
        <dbReference type="PROSITE-ProRule" id="PRU00236"/>
    </source>
</evidence>
<dbReference type="InterPro" id="IPR026590">
    <property type="entry name" value="Ssirtuin_cat_dom"/>
</dbReference>
<dbReference type="SUPFAM" id="SSF52467">
    <property type="entry name" value="DHS-like NAD/FAD-binding domain"/>
    <property type="match status" value="1"/>
</dbReference>
<dbReference type="InterPro" id="IPR050134">
    <property type="entry name" value="NAD-dep_sirtuin_deacylases"/>
</dbReference>
<dbReference type="GeneID" id="74942092"/>
<dbReference type="InterPro" id="IPR026591">
    <property type="entry name" value="Sirtuin_cat_small_dom_sf"/>
</dbReference>
<dbReference type="GO" id="GO:0046872">
    <property type="term" value="F:metal ion binding"/>
    <property type="evidence" value="ECO:0007669"/>
    <property type="project" value="UniProtKB-KW"/>
</dbReference>
<dbReference type="GO" id="GO:0070403">
    <property type="term" value="F:NAD+ binding"/>
    <property type="evidence" value="ECO:0007669"/>
    <property type="project" value="InterPro"/>
</dbReference>
<dbReference type="InterPro" id="IPR003000">
    <property type="entry name" value="Sirtuin"/>
</dbReference>
<dbReference type="RefSeq" id="WP_260595087.1">
    <property type="nucleotide sequence ID" value="NZ_CP104003.1"/>
</dbReference>
<dbReference type="InterPro" id="IPR029035">
    <property type="entry name" value="DHS-like_NAD/FAD-binding_dom"/>
</dbReference>
<dbReference type="AlphaFoldDB" id="A0A9E7UC82"/>
<proteinExistence type="predicted"/>
<accession>A0A9E7UC82</accession>
<dbReference type="GO" id="GO:0017136">
    <property type="term" value="F:histone deacetylase activity, NAD-dependent"/>
    <property type="evidence" value="ECO:0007669"/>
    <property type="project" value="TreeGrafter"/>
</dbReference>
<name>A0A9E7UC82_9EURY</name>
<dbReference type="CDD" id="cd01407">
    <property type="entry name" value="SIR2-fam"/>
    <property type="match status" value="1"/>
</dbReference>
<keyword evidence="3" id="KW-0479">Metal-binding</keyword>
<evidence type="ECO:0000259" key="4">
    <source>
        <dbReference type="PROSITE" id="PS50305"/>
    </source>
</evidence>
<evidence type="ECO:0000256" key="1">
    <source>
        <dbReference type="ARBA" id="ARBA00022679"/>
    </source>
</evidence>
<gene>
    <name evidence="5" type="ORF">N0B31_06680</name>
</gene>
<dbReference type="PANTHER" id="PTHR11085">
    <property type="entry name" value="NAD-DEPENDENT PROTEIN DEACYLASE SIRTUIN-5, MITOCHONDRIAL-RELATED"/>
    <property type="match status" value="1"/>
</dbReference>
<keyword evidence="3" id="KW-0862">Zinc</keyword>
<dbReference type="Proteomes" id="UP001057580">
    <property type="component" value="Chromosome"/>
</dbReference>
<dbReference type="Gene3D" id="3.40.50.1220">
    <property type="entry name" value="TPP-binding domain"/>
    <property type="match status" value="1"/>
</dbReference>
<sequence>MDERELRFAADAIRDAGTVVALTGAGVSTASGIPDFRSEGGIWDRYDPMDFHVSRFEADPEGFWTERVAMVEEVYGADVEPNPAHEALAGLERDGHLDALITQNVDGLHQRAGHEEVVEIHGNGDRVVCRDCRSRYDATPFYDTVRESGETPRCPECDGVLKPDVVLFGESLPEHAVFQSHSLAERADLFLVVGSSLTVEPAASLPRRAADTGATLAVVNLEDTGLTGRAAYDFRADVTDVLPRLHGRVVED</sequence>
<dbReference type="KEGG" id="ssai:N0B31_06680"/>
<feature type="active site" description="Proton acceptor" evidence="3">
    <location>
        <position position="121"/>
    </location>
</feature>
<organism evidence="5 6">
    <name type="scientific">Salinirubellus salinus</name>
    <dbReference type="NCBI Taxonomy" id="1364945"/>
    <lineage>
        <taxon>Archaea</taxon>
        <taxon>Methanobacteriati</taxon>
        <taxon>Methanobacteriota</taxon>
        <taxon>Stenosarchaea group</taxon>
        <taxon>Halobacteria</taxon>
        <taxon>Halobacteriales</taxon>
        <taxon>Natronomonadaceae</taxon>
        <taxon>Salinirubellus</taxon>
    </lineage>
</organism>
<dbReference type="EMBL" id="CP104003">
    <property type="protein sequence ID" value="UWM55967.1"/>
    <property type="molecule type" value="Genomic_DNA"/>
</dbReference>
<feature type="binding site" evidence="3">
    <location>
        <position position="154"/>
    </location>
    <ligand>
        <name>Zn(2+)</name>
        <dbReference type="ChEBI" id="CHEBI:29105"/>
    </ligand>
</feature>
<dbReference type="PANTHER" id="PTHR11085:SF10">
    <property type="entry name" value="NAD-DEPENDENT PROTEIN DEACYLASE SIRTUIN-5, MITOCHONDRIAL-RELATED"/>
    <property type="match status" value="1"/>
</dbReference>
<feature type="binding site" evidence="3">
    <location>
        <position position="132"/>
    </location>
    <ligand>
        <name>Zn(2+)</name>
        <dbReference type="ChEBI" id="CHEBI:29105"/>
    </ligand>
</feature>
<feature type="binding site" evidence="3">
    <location>
        <position position="157"/>
    </location>
    <ligand>
        <name>Zn(2+)</name>
        <dbReference type="ChEBI" id="CHEBI:29105"/>
    </ligand>
</feature>
<feature type="domain" description="Deacetylase sirtuin-type" evidence="4">
    <location>
        <begin position="1"/>
        <end position="252"/>
    </location>
</feature>
<evidence type="ECO:0000313" key="5">
    <source>
        <dbReference type="EMBL" id="UWM55967.1"/>
    </source>
</evidence>
<dbReference type="Pfam" id="PF02146">
    <property type="entry name" value="SIR2"/>
    <property type="match status" value="1"/>
</dbReference>
<dbReference type="Gene3D" id="3.30.1600.10">
    <property type="entry name" value="SIR2/SIRT2 'Small Domain"/>
    <property type="match status" value="1"/>
</dbReference>
<protein>
    <submittedName>
        <fullName evidence="5">NAD-dependent deacylase</fullName>
    </submittedName>
</protein>
<evidence type="ECO:0000313" key="6">
    <source>
        <dbReference type="Proteomes" id="UP001057580"/>
    </source>
</evidence>